<dbReference type="PANTHER" id="PTHR30126:SF81">
    <property type="entry name" value="HTH-TYPE TRANSCRIPTIONAL REGULATOR ILVY"/>
    <property type="match status" value="1"/>
</dbReference>
<keyword evidence="4" id="KW-0804">Transcription</keyword>
<dbReference type="Pfam" id="PF00126">
    <property type="entry name" value="HTH_1"/>
    <property type="match status" value="1"/>
</dbReference>
<dbReference type="InterPro" id="IPR005119">
    <property type="entry name" value="LysR_subst-bd"/>
</dbReference>
<dbReference type="InterPro" id="IPR036390">
    <property type="entry name" value="WH_DNA-bd_sf"/>
</dbReference>
<reference evidence="6 7" key="1">
    <citation type="submission" date="2024-03" db="EMBL/GenBank/DDBJ databases">
        <title>Community enrichment and isolation of bacterial strains for fucoidan degradation.</title>
        <authorList>
            <person name="Sichert A."/>
        </authorList>
    </citation>
    <scope>NUCLEOTIDE SEQUENCE [LARGE SCALE GENOMIC DNA]</scope>
    <source>
        <strain evidence="6 7">AS76</strain>
    </source>
</reference>
<evidence type="ECO:0000256" key="1">
    <source>
        <dbReference type="ARBA" id="ARBA00009437"/>
    </source>
</evidence>
<dbReference type="EMBL" id="JBBMRA010000009">
    <property type="protein sequence ID" value="MEM5536948.1"/>
    <property type="molecule type" value="Genomic_DNA"/>
</dbReference>
<evidence type="ECO:0000256" key="2">
    <source>
        <dbReference type="ARBA" id="ARBA00023015"/>
    </source>
</evidence>
<evidence type="ECO:0000313" key="6">
    <source>
        <dbReference type="EMBL" id="MEM5536948.1"/>
    </source>
</evidence>
<comment type="similarity">
    <text evidence="1">Belongs to the LysR transcriptional regulatory family.</text>
</comment>
<evidence type="ECO:0000256" key="4">
    <source>
        <dbReference type="ARBA" id="ARBA00023163"/>
    </source>
</evidence>
<dbReference type="PROSITE" id="PS50931">
    <property type="entry name" value="HTH_LYSR"/>
    <property type="match status" value="1"/>
</dbReference>
<dbReference type="PRINTS" id="PR00039">
    <property type="entry name" value="HTHLYSR"/>
</dbReference>
<evidence type="ECO:0000313" key="7">
    <source>
        <dbReference type="Proteomes" id="UP001449225"/>
    </source>
</evidence>
<dbReference type="NCBIfam" id="NF008722">
    <property type="entry name" value="PRK11716.1"/>
    <property type="match status" value="1"/>
</dbReference>
<keyword evidence="2" id="KW-0805">Transcription regulation</keyword>
<dbReference type="InterPro" id="IPR000847">
    <property type="entry name" value="LysR_HTH_N"/>
</dbReference>
<dbReference type="Proteomes" id="UP001449225">
    <property type="component" value="Unassembled WGS sequence"/>
</dbReference>
<comment type="caution">
    <text evidence="6">The sequence shown here is derived from an EMBL/GenBank/DDBJ whole genome shotgun (WGS) entry which is preliminary data.</text>
</comment>
<sequence length="292" mass="32333">MDIKQLRQFIHLADSLHFGRASEASHISPSALSRSIKQLEDEVGVCLFERDNRSVALTAEGTIFLTYARESLAQWNTLRTQLMERTGELQGQISMYCSVTASYSFLFEILSEFRSNYPKIEIKLHTGDPEHAISQVLSNDEDFAITAKPDTLPTGLAFKPIALSPLLFIAPKQGINGKATPISRLNETTPMILSEGGVARKRIDRWFKEQAIKPLIYAQVAGNEAIVSMVSLGFGIGVVPKIVLENSPLANTVDILDIHPTLKAYEVGIITLEKKLKNPLVNAFWAQLKPSL</sequence>
<protein>
    <submittedName>
        <fullName evidence="6">HTH-type transcriptional activator IlvY</fullName>
    </submittedName>
</protein>
<dbReference type="CDD" id="cd08430">
    <property type="entry name" value="PBP2_IlvY"/>
    <property type="match status" value="1"/>
</dbReference>
<name>A0ABU9TTA2_9GAMM</name>
<organism evidence="6 7">
    <name type="scientific">Neptuniibacter pectenicola</name>
    <dbReference type="NCBI Taxonomy" id="1806669"/>
    <lineage>
        <taxon>Bacteria</taxon>
        <taxon>Pseudomonadati</taxon>
        <taxon>Pseudomonadota</taxon>
        <taxon>Gammaproteobacteria</taxon>
        <taxon>Oceanospirillales</taxon>
        <taxon>Oceanospirillaceae</taxon>
        <taxon>Neptuniibacter</taxon>
    </lineage>
</organism>
<feature type="domain" description="HTH lysR-type" evidence="5">
    <location>
        <begin position="1"/>
        <end position="58"/>
    </location>
</feature>
<evidence type="ECO:0000256" key="3">
    <source>
        <dbReference type="ARBA" id="ARBA00023125"/>
    </source>
</evidence>
<dbReference type="Pfam" id="PF03466">
    <property type="entry name" value="LysR_substrate"/>
    <property type="match status" value="1"/>
</dbReference>
<dbReference type="Gene3D" id="1.10.10.10">
    <property type="entry name" value="Winged helix-like DNA-binding domain superfamily/Winged helix DNA-binding domain"/>
    <property type="match status" value="1"/>
</dbReference>
<keyword evidence="3" id="KW-0238">DNA-binding</keyword>
<dbReference type="RefSeq" id="WP_067985227.1">
    <property type="nucleotide sequence ID" value="NZ_CAXBCE010000040.1"/>
</dbReference>
<dbReference type="PANTHER" id="PTHR30126">
    <property type="entry name" value="HTH-TYPE TRANSCRIPTIONAL REGULATOR"/>
    <property type="match status" value="1"/>
</dbReference>
<dbReference type="SUPFAM" id="SSF53850">
    <property type="entry name" value="Periplasmic binding protein-like II"/>
    <property type="match status" value="1"/>
</dbReference>
<dbReference type="SUPFAM" id="SSF46785">
    <property type="entry name" value="Winged helix' DNA-binding domain"/>
    <property type="match status" value="1"/>
</dbReference>
<accession>A0ABU9TTA2</accession>
<dbReference type="Gene3D" id="3.40.190.10">
    <property type="entry name" value="Periplasmic binding protein-like II"/>
    <property type="match status" value="2"/>
</dbReference>
<evidence type="ECO:0000259" key="5">
    <source>
        <dbReference type="PROSITE" id="PS50931"/>
    </source>
</evidence>
<keyword evidence="7" id="KW-1185">Reference proteome</keyword>
<gene>
    <name evidence="6" type="primary">ilvY</name>
    <name evidence="6" type="ORF">WNY58_11150</name>
</gene>
<proteinExistence type="inferred from homology"/>
<dbReference type="InterPro" id="IPR036388">
    <property type="entry name" value="WH-like_DNA-bd_sf"/>
</dbReference>
<dbReference type="InterPro" id="IPR037404">
    <property type="entry name" value="IlvY_PBP2"/>
</dbReference>